<reference evidence="2 3" key="1">
    <citation type="journal article" date="2024" name="Commun. Biol.">
        <title>Comparative genomic analysis of thermophilic fungi reveals convergent evolutionary adaptations and gene losses.</title>
        <authorList>
            <person name="Steindorff A.S."/>
            <person name="Aguilar-Pontes M.V."/>
            <person name="Robinson A.J."/>
            <person name="Andreopoulos B."/>
            <person name="LaButti K."/>
            <person name="Kuo A."/>
            <person name="Mondo S."/>
            <person name="Riley R."/>
            <person name="Otillar R."/>
            <person name="Haridas S."/>
            <person name="Lipzen A."/>
            <person name="Grimwood J."/>
            <person name="Schmutz J."/>
            <person name="Clum A."/>
            <person name="Reid I.D."/>
            <person name="Moisan M.C."/>
            <person name="Butler G."/>
            <person name="Nguyen T.T.M."/>
            <person name="Dewar K."/>
            <person name="Conant G."/>
            <person name="Drula E."/>
            <person name="Henrissat B."/>
            <person name="Hansel C."/>
            <person name="Singer S."/>
            <person name="Hutchinson M.I."/>
            <person name="de Vries R.P."/>
            <person name="Natvig D.O."/>
            <person name="Powell A.J."/>
            <person name="Tsang A."/>
            <person name="Grigoriev I.V."/>
        </authorList>
    </citation>
    <scope>NUCLEOTIDE SEQUENCE [LARGE SCALE GENOMIC DNA]</scope>
    <source>
        <strain evidence="2 3">CBS 494.80</strain>
    </source>
</reference>
<organism evidence="2 3">
    <name type="scientific">Oculimacula yallundae</name>
    <dbReference type="NCBI Taxonomy" id="86028"/>
    <lineage>
        <taxon>Eukaryota</taxon>
        <taxon>Fungi</taxon>
        <taxon>Dikarya</taxon>
        <taxon>Ascomycota</taxon>
        <taxon>Pezizomycotina</taxon>
        <taxon>Leotiomycetes</taxon>
        <taxon>Helotiales</taxon>
        <taxon>Ploettnerulaceae</taxon>
        <taxon>Oculimacula</taxon>
    </lineage>
</organism>
<protein>
    <recommendedName>
        <fullName evidence="1">Thioester reductase (TE) domain-containing protein</fullName>
    </recommendedName>
</protein>
<evidence type="ECO:0000313" key="2">
    <source>
        <dbReference type="EMBL" id="KAL2073946.1"/>
    </source>
</evidence>
<accession>A0ABR4CVI2</accession>
<gene>
    <name evidence="2" type="ORF">VTL71DRAFT_11272</name>
</gene>
<dbReference type="InterPro" id="IPR013120">
    <property type="entry name" value="FAR_NAD-bd"/>
</dbReference>
<dbReference type="Gene3D" id="3.40.50.720">
    <property type="entry name" value="NAD(P)-binding Rossmann-like Domain"/>
    <property type="match status" value="1"/>
</dbReference>
<proteinExistence type="predicted"/>
<name>A0ABR4CVI2_9HELO</name>
<dbReference type="Pfam" id="PF07993">
    <property type="entry name" value="NAD_binding_4"/>
    <property type="match status" value="1"/>
</dbReference>
<dbReference type="Proteomes" id="UP001595075">
    <property type="component" value="Unassembled WGS sequence"/>
</dbReference>
<dbReference type="EMBL" id="JAZHXI010000003">
    <property type="protein sequence ID" value="KAL2073946.1"/>
    <property type="molecule type" value="Genomic_DNA"/>
</dbReference>
<comment type="caution">
    <text evidence="2">The sequence shown here is derived from an EMBL/GenBank/DDBJ whole genome shotgun (WGS) entry which is preliminary data.</text>
</comment>
<keyword evidence="3" id="KW-1185">Reference proteome</keyword>
<evidence type="ECO:0000313" key="3">
    <source>
        <dbReference type="Proteomes" id="UP001595075"/>
    </source>
</evidence>
<sequence length="157" mass="17384">MNAGCVFVSKGYAKYILISDDPARLDHIWGSSDGLYHILPFDARTKLTAIPATLSQQDLGLSPAVYRKMCSEVTGVIHCACPQEWVQLLRNSNQDPIINPPIKLLDFFASKHDDDKPRTGLVYDTSYARLLSSSLAAAPKLDQQLVNMFAQRSKVTS</sequence>
<feature type="domain" description="Thioester reductase (TE)" evidence="1">
    <location>
        <begin position="42"/>
        <end position="90"/>
    </location>
</feature>
<evidence type="ECO:0000259" key="1">
    <source>
        <dbReference type="Pfam" id="PF07993"/>
    </source>
</evidence>